<dbReference type="Pfam" id="PF00171">
    <property type="entry name" value="Aldedh"/>
    <property type="match status" value="1"/>
</dbReference>
<dbReference type="SUPFAM" id="SSF53720">
    <property type="entry name" value="ALDH-like"/>
    <property type="match status" value="1"/>
</dbReference>
<dbReference type="GO" id="GO:0006081">
    <property type="term" value="P:aldehyde metabolic process"/>
    <property type="evidence" value="ECO:0007669"/>
    <property type="project" value="InterPro"/>
</dbReference>
<evidence type="ECO:0000256" key="3">
    <source>
        <dbReference type="PIRNR" id="PIRNR036492"/>
    </source>
</evidence>
<gene>
    <name evidence="9" type="ORF">WJX73_010284</name>
</gene>
<dbReference type="Gene3D" id="3.40.309.10">
    <property type="entry name" value="Aldehyde Dehydrogenase, Chain A, domain 2"/>
    <property type="match status" value="1"/>
</dbReference>
<dbReference type="InterPro" id="IPR016161">
    <property type="entry name" value="Ald_DH/histidinol_DH"/>
</dbReference>
<dbReference type="PROSITE" id="PS00070">
    <property type="entry name" value="ALDEHYDE_DEHYDR_CYS"/>
    <property type="match status" value="1"/>
</dbReference>
<evidence type="ECO:0000256" key="6">
    <source>
        <dbReference type="RuleBase" id="RU003345"/>
    </source>
</evidence>
<dbReference type="InterPro" id="IPR016162">
    <property type="entry name" value="Ald_DH_N"/>
</dbReference>
<keyword evidence="10" id="KW-1185">Reference proteome</keyword>
<sequence>MSDNYVYNAAGLLAIVIVGALLIKVVKALLISTPTIDVLGPEGLKAQDKTVNGSSSARAATQVVCTDPATGEVICELPAMTAAQVNERITQARQAAEVWRRSSFKQRKLLLRIMLKYIVSHQDEICRVAARDSGKPLVDAAFGEVMVTCEKIAWILSEGERWLKPEKRSAGAMMFYKAARVEFHPVGVVGAIVPWNYPFHNVFNPLTAALFAGNALVIKVSEHASWSSLYYGRIIEAALQAAGAPKGLVQIITGYAEAGEALTKGQVDKIIFVGSTQVGRHVMRAAADRLTPVTLELGGKDAFIVCPDADLNQAVPTALRGAFQSCGQNCAGAERFIVHSDVHDTFVQRVAETTNRLRQGPPLGQGMVDAGAMCLPGLADKVAELVDDAVAQGAKVLAGGKVVHPAGAPGGQFYAPTVLVGVTPSMRIWQEEVFGPVLAVARCSSDAEAVQLANSCPFGLGSAVFSRSQRRANAIASQLRVGMTSINDFATTYMCQSLPFGGVKESGFGRFAGIEGLRALCVTKAVAEDRVPWLMKTTIPPMLQYPESKEDKLGH</sequence>
<accession>A0AAW1PAA4</accession>
<evidence type="ECO:0000313" key="10">
    <source>
        <dbReference type="Proteomes" id="UP001465755"/>
    </source>
</evidence>
<evidence type="ECO:0000256" key="5">
    <source>
        <dbReference type="PROSITE-ProRule" id="PRU10007"/>
    </source>
</evidence>
<dbReference type="AlphaFoldDB" id="A0AAW1PAA4"/>
<keyword evidence="7" id="KW-0472">Membrane</keyword>
<feature type="active site" evidence="4 5">
    <location>
        <position position="296"/>
    </location>
</feature>
<feature type="active site" evidence="4">
    <location>
        <position position="330"/>
    </location>
</feature>
<dbReference type="InterPro" id="IPR012394">
    <property type="entry name" value="Aldehyde_DH_NAD(P)"/>
</dbReference>
<dbReference type="EMBL" id="JALJOQ010000042">
    <property type="protein sequence ID" value="KAK9805787.1"/>
    <property type="molecule type" value="Genomic_DNA"/>
</dbReference>
<dbReference type="InterPro" id="IPR016160">
    <property type="entry name" value="Ald_DH_CS_CYS"/>
</dbReference>
<dbReference type="InterPro" id="IPR016163">
    <property type="entry name" value="Ald_DH_C"/>
</dbReference>
<evidence type="ECO:0000256" key="7">
    <source>
        <dbReference type="SAM" id="Phobius"/>
    </source>
</evidence>
<comment type="similarity">
    <text evidence="1 3 6">Belongs to the aldehyde dehydrogenase family.</text>
</comment>
<evidence type="ECO:0000259" key="8">
    <source>
        <dbReference type="Pfam" id="PF00171"/>
    </source>
</evidence>
<comment type="caution">
    <text evidence="9">The sequence shown here is derived from an EMBL/GenBank/DDBJ whole genome shotgun (WGS) entry which is preliminary data.</text>
</comment>
<dbReference type="Gene3D" id="3.40.605.10">
    <property type="entry name" value="Aldehyde Dehydrogenase, Chain A, domain 1"/>
    <property type="match status" value="1"/>
</dbReference>
<organism evidence="9 10">
    <name type="scientific">Symbiochloris irregularis</name>
    <dbReference type="NCBI Taxonomy" id="706552"/>
    <lineage>
        <taxon>Eukaryota</taxon>
        <taxon>Viridiplantae</taxon>
        <taxon>Chlorophyta</taxon>
        <taxon>core chlorophytes</taxon>
        <taxon>Trebouxiophyceae</taxon>
        <taxon>Trebouxiales</taxon>
        <taxon>Trebouxiaceae</taxon>
        <taxon>Symbiochloris</taxon>
    </lineage>
</organism>
<dbReference type="GO" id="GO:0016620">
    <property type="term" value="F:oxidoreductase activity, acting on the aldehyde or oxo group of donors, NAD or NADP as acceptor"/>
    <property type="evidence" value="ECO:0007669"/>
    <property type="project" value="InterPro"/>
</dbReference>
<dbReference type="PIRSF" id="PIRSF036492">
    <property type="entry name" value="ALDH"/>
    <property type="match status" value="1"/>
</dbReference>
<dbReference type="InterPro" id="IPR015590">
    <property type="entry name" value="Aldehyde_DH_dom"/>
</dbReference>
<evidence type="ECO:0000256" key="1">
    <source>
        <dbReference type="ARBA" id="ARBA00009986"/>
    </source>
</evidence>
<feature type="transmembrane region" description="Helical" evidence="7">
    <location>
        <begin position="6"/>
        <end position="26"/>
    </location>
</feature>
<keyword evidence="7" id="KW-0812">Transmembrane</keyword>
<dbReference type="FunFam" id="3.40.309.10:FF:000009">
    <property type="entry name" value="Aldehyde dehydrogenase A"/>
    <property type="match status" value="1"/>
</dbReference>
<dbReference type="InterPro" id="IPR029510">
    <property type="entry name" value="Ald_DH_CS_GLU"/>
</dbReference>
<dbReference type="PANTHER" id="PTHR11699">
    <property type="entry name" value="ALDEHYDE DEHYDROGENASE-RELATED"/>
    <property type="match status" value="1"/>
</dbReference>
<dbReference type="CDD" id="cd07098">
    <property type="entry name" value="ALDH_F15-22"/>
    <property type="match status" value="1"/>
</dbReference>
<protein>
    <recommendedName>
        <fullName evidence="3">Aldehyde dehydrogenase</fullName>
    </recommendedName>
</protein>
<dbReference type="Proteomes" id="UP001465755">
    <property type="component" value="Unassembled WGS sequence"/>
</dbReference>
<dbReference type="PROSITE" id="PS00687">
    <property type="entry name" value="ALDEHYDE_DEHYDR_GLU"/>
    <property type="match status" value="1"/>
</dbReference>
<name>A0AAW1PAA4_9CHLO</name>
<proteinExistence type="inferred from homology"/>
<keyword evidence="7" id="KW-1133">Transmembrane helix</keyword>
<evidence type="ECO:0000256" key="4">
    <source>
        <dbReference type="PIRSR" id="PIRSR036492-1"/>
    </source>
</evidence>
<reference evidence="9 10" key="1">
    <citation type="journal article" date="2024" name="Nat. Commun.">
        <title>Phylogenomics reveals the evolutionary origins of lichenization in chlorophyte algae.</title>
        <authorList>
            <person name="Puginier C."/>
            <person name="Libourel C."/>
            <person name="Otte J."/>
            <person name="Skaloud P."/>
            <person name="Haon M."/>
            <person name="Grisel S."/>
            <person name="Petersen M."/>
            <person name="Berrin J.G."/>
            <person name="Delaux P.M."/>
            <person name="Dal Grande F."/>
            <person name="Keller J."/>
        </authorList>
    </citation>
    <scope>NUCLEOTIDE SEQUENCE [LARGE SCALE GENOMIC DNA]</scope>
    <source>
        <strain evidence="9 10">SAG 2036</strain>
    </source>
</reference>
<feature type="domain" description="Aldehyde dehydrogenase" evidence="8">
    <location>
        <begin position="61"/>
        <end position="526"/>
    </location>
</feature>
<evidence type="ECO:0000313" key="9">
    <source>
        <dbReference type="EMBL" id="KAK9805787.1"/>
    </source>
</evidence>
<keyword evidence="2 3" id="KW-0560">Oxidoreductase</keyword>
<evidence type="ECO:0000256" key="2">
    <source>
        <dbReference type="ARBA" id="ARBA00023002"/>
    </source>
</evidence>